<keyword evidence="2" id="KW-1185">Reference proteome</keyword>
<organism evidence="1 2">
    <name type="scientific">Paraburkholderia polaris</name>
    <dbReference type="NCBI Taxonomy" id="2728848"/>
    <lineage>
        <taxon>Bacteria</taxon>
        <taxon>Pseudomonadati</taxon>
        <taxon>Pseudomonadota</taxon>
        <taxon>Betaproteobacteria</taxon>
        <taxon>Burkholderiales</taxon>
        <taxon>Burkholderiaceae</taxon>
        <taxon>Paraburkholderia</taxon>
    </lineage>
</organism>
<comment type="caution">
    <text evidence="1">The sequence shown here is derived from an EMBL/GenBank/DDBJ whole genome shotgun (WGS) entry which is preliminary data.</text>
</comment>
<evidence type="ECO:0000313" key="1">
    <source>
        <dbReference type="EMBL" id="NMM04556.1"/>
    </source>
</evidence>
<proteinExistence type="predicted"/>
<evidence type="ECO:0000313" key="2">
    <source>
        <dbReference type="Proteomes" id="UP000544134"/>
    </source>
</evidence>
<evidence type="ECO:0008006" key="3">
    <source>
        <dbReference type="Google" id="ProtNLM"/>
    </source>
</evidence>
<dbReference type="EMBL" id="JABBGJ010000105">
    <property type="protein sequence ID" value="NMM04556.1"/>
    <property type="molecule type" value="Genomic_DNA"/>
</dbReference>
<dbReference type="AlphaFoldDB" id="A0A848ITY4"/>
<gene>
    <name evidence="1" type="ORF">HHL24_42835</name>
</gene>
<reference evidence="1 2" key="1">
    <citation type="submission" date="2020-04" db="EMBL/GenBank/DDBJ databases">
        <title>Paraburkholderia sp. RP-4-7 isolated from soil.</title>
        <authorList>
            <person name="Dahal R.H."/>
        </authorList>
    </citation>
    <scope>NUCLEOTIDE SEQUENCE [LARGE SCALE GENOMIC DNA]</scope>
    <source>
        <strain evidence="1 2">RP-4-7</strain>
    </source>
</reference>
<dbReference type="RefSeq" id="WP_169491280.1">
    <property type="nucleotide sequence ID" value="NZ_JABBGJ010000105.1"/>
</dbReference>
<dbReference type="Proteomes" id="UP000544134">
    <property type="component" value="Unassembled WGS sequence"/>
</dbReference>
<sequence>MGLAPSVFHSYDTDNQSHSRADDGLDTVDVGDTVKVKTYAGPGKTSTLRLIAERFERKRGQYLAFNCDIAADAKRKFPRNGSCRTVHSVAFAQADSAITARLNLPKEAQHLIAGQYGLSPIRVPTIFGKNVELSAFQVGRLVAEGSARFWRSAHA</sequence>
<name>A0A848ITY4_9BURK</name>
<protein>
    <recommendedName>
        <fullName evidence="3">DNA helicase</fullName>
    </recommendedName>
</protein>
<accession>A0A848ITY4</accession>